<dbReference type="RefSeq" id="WP_301190960.1">
    <property type="nucleotide sequence ID" value="NZ_JAPDPJ010000029.1"/>
</dbReference>
<protein>
    <submittedName>
        <fullName evidence="6">NAD(P)/FAD-dependent oxidoreductase</fullName>
    </submittedName>
</protein>
<evidence type="ECO:0000256" key="1">
    <source>
        <dbReference type="ARBA" id="ARBA00001974"/>
    </source>
</evidence>
<evidence type="ECO:0000259" key="5">
    <source>
        <dbReference type="Pfam" id="PF07992"/>
    </source>
</evidence>
<dbReference type="PRINTS" id="PR00368">
    <property type="entry name" value="FADPNR"/>
</dbReference>
<dbReference type="InterPro" id="IPR036188">
    <property type="entry name" value="FAD/NAD-bd_sf"/>
</dbReference>
<gene>
    <name evidence="6" type="ORF">OM075_13025</name>
</gene>
<dbReference type="Pfam" id="PF07992">
    <property type="entry name" value="Pyr_redox_2"/>
    <property type="match status" value="1"/>
</dbReference>
<evidence type="ECO:0000256" key="3">
    <source>
        <dbReference type="ARBA" id="ARBA00022630"/>
    </source>
</evidence>
<dbReference type="InterPro" id="IPR050260">
    <property type="entry name" value="FAD-bd_OxRdtase"/>
</dbReference>
<proteinExistence type="inferred from homology"/>
<dbReference type="PANTHER" id="PTHR43429">
    <property type="entry name" value="PYRIDINE NUCLEOTIDE-DISULFIDE OXIDOREDUCTASE DOMAIN-CONTAINING"/>
    <property type="match status" value="1"/>
</dbReference>
<keyword evidence="4" id="KW-0274">FAD</keyword>
<comment type="similarity">
    <text evidence="2">Belongs to the FAD-dependent oxidoreductase family.</text>
</comment>
<accession>A0AAE3SFE0</accession>
<organism evidence="6 7">
    <name type="scientific">Plebeiibacterium sediminum</name>
    <dbReference type="NCBI Taxonomy" id="2992112"/>
    <lineage>
        <taxon>Bacteria</taxon>
        <taxon>Pseudomonadati</taxon>
        <taxon>Bacteroidota</taxon>
        <taxon>Bacteroidia</taxon>
        <taxon>Marinilabiliales</taxon>
        <taxon>Marinilabiliaceae</taxon>
        <taxon>Plebeiibacterium</taxon>
    </lineage>
</organism>
<name>A0AAE3SFE0_9BACT</name>
<dbReference type="AlphaFoldDB" id="A0AAE3SFE0"/>
<evidence type="ECO:0000256" key="2">
    <source>
        <dbReference type="ARBA" id="ARBA00006442"/>
    </source>
</evidence>
<dbReference type="PRINTS" id="PR00411">
    <property type="entry name" value="PNDRDTASEI"/>
</dbReference>
<dbReference type="SUPFAM" id="SSF51905">
    <property type="entry name" value="FAD/NAD(P)-binding domain"/>
    <property type="match status" value="2"/>
</dbReference>
<keyword evidence="3" id="KW-0285">Flavoprotein</keyword>
<evidence type="ECO:0000313" key="7">
    <source>
        <dbReference type="Proteomes" id="UP001209229"/>
    </source>
</evidence>
<feature type="domain" description="FAD/NAD(P)-binding" evidence="5">
    <location>
        <begin position="5"/>
        <end position="295"/>
    </location>
</feature>
<evidence type="ECO:0000313" key="6">
    <source>
        <dbReference type="EMBL" id="MCW3787395.1"/>
    </source>
</evidence>
<comment type="cofactor">
    <cofactor evidence="1">
        <name>FAD</name>
        <dbReference type="ChEBI" id="CHEBI:57692"/>
    </cofactor>
</comment>
<dbReference type="Proteomes" id="UP001209229">
    <property type="component" value="Unassembled WGS sequence"/>
</dbReference>
<dbReference type="PANTHER" id="PTHR43429:SF3">
    <property type="entry name" value="NITRITE REDUCTASE [NAD(P)H]"/>
    <property type="match status" value="1"/>
</dbReference>
<keyword evidence="7" id="KW-1185">Reference proteome</keyword>
<evidence type="ECO:0000256" key="4">
    <source>
        <dbReference type="ARBA" id="ARBA00022827"/>
    </source>
</evidence>
<dbReference type="EMBL" id="JAPDPJ010000029">
    <property type="protein sequence ID" value="MCW3787395.1"/>
    <property type="molecule type" value="Genomic_DNA"/>
</dbReference>
<sequence length="390" mass="44605">MIVKDFVIIGGGIAGLSAIKSIREEDTESSVLWITDEDRLPYKRTKINKNIVSGFGKEDFALIDHDWLVNNHVELLYDRVENIDVELHELAFKHRGHLRYKKLILATGNKPNQLLVDNLPEEKIFHVHTARQVENIIRFSKKSIKYLIIGAGVEGVETADQLIKMNKEVVLIDRNNTVIKRFLNQKYSDFLVESIKKSGIEFYPNITELNFSESESGKSILTFDDKKVEFDALILTLGYTPNTDLAVNAELKCNTGILVNEYLQTSNEDIYAAGDVAEHVTGQITGLWHAAERQGYIAGKNAMGKEIIFKLEPFRMKTEVFDEFYFSVKPQGDEDEVVTEEKDTVVRDIYIKDGKVLALFMKNDGARAKLYQQAIMEQWEFDKFKNEIPL</sequence>
<reference evidence="6" key="1">
    <citation type="submission" date="2022-10" db="EMBL/GenBank/DDBJ databases">
        <authorList>
            <person name="Yu W.X."/>
        </authorList>
    </citation>
    <scope>NUCLEOTIDE SEQUENCE</scope>
    <source>
        <strain evidence="6">AAT</strain>
    </source>
</reference>
<comment type="caution">
    <text evidence="6">The sequence shown here is derived from an EMBL/GenBank/DDBJ whole genome shotgun (WGS) entry which is preliminary data.</text>
</comment>
<dbReference type="InterPro" id="IPR023753">
    <property type="entry name" value="FAD/NAD-binding_dom"/>
</dbReference>
<dbReference type="Gene3D" id="3.50.50.60">
    <property type="entry name" value="FAD/NAD(P)-binding domain"/>
    <property type="match status" value="2"/>
</dbReference>
<dbReference type="GO" id="GO:0016491">
    <property type="term" value="F:oxidoreductase activity"/>
    <property type="evidence" value="ECO:0007669"/>
    <property type="project" value="InterPro"/>
</dbReference>